<gene>
    <name evidence="4" type="ORF">IAD22_04570</name>
</gene>
<accession>A0A9D1LYG9</accession>
<feature type="compositionally biased region" description="Low complexity" evidence="1">
    <location>
        <begin position="94"/>
        <end position="108"/>
    </location>
</feature>
<reference evidence="4" key="1">
    <citation type="submission" date="2020-10" db="EMBL/GenBank/DDBJ databases">
        <authorList>
            <person name="Gilroy R."/>
        </authorList>
    </citation>
    <scope>NUCLEOTIDE SEQUENCE</scope>
    <source>
        <strain evidence="4">ChiGjej1B1-1684</strain>
    </source>
</reference>
<feature type="compositionally biased region" description="Polar residues" evidence="1">
    <location>
        <begin position="109"/>
        <end position="119"/>
    </location>
</feature>
<comment type="caution">
    <text evidence="4">The sequence shown here is derived from an EMBL/GenBank/DDBJ whole genome shotgun (WGS) entry which is preliminary data.</text>
</comment>
<organism evidence="4 5">
    <name type="scientific">Candidatus Limousia pullorum</name>
    <dbReference type="NCBI Taxonomy" id="2840860"/>
    <lineage>
        <taxon>Bacteria</taxon>
        <taxon>Bacillati</taxon>
        <taxon>Bacillota</taxon>
        <taxon>Clostridia</taxon>
        <taxon>Eubacteriales</taxon>
        <taxon>Oscillospiraceae</taxon>
        <taxon>Oscillospiraceae incertae sedis</taxon>
        <taxon>Candidatus Limousia</taxon>
    </lineage>
</organism>
<dbReference type="Gene3D" id="3.40.50.1110">
    <property type="entry name" value="SGNH hydrolase"/>
    <property type="match status" value="1"/>
</dbReference>
<dbReference type="InterPro" id="IPR013830">
    <property type="entry name" value="SGNH_hydro"/>
</dbReference>
<dbReference type="EMBL" id="DVNG01000066">
    <property type="protein sequence ID" value="HIU50267.1"/>
    <property type="molecule type" value="Genomic_DNA"/>
</dbReference>
<name>A0A9D1LYG9_9FIRM</name>
<keyword evidence="2" id="KW-0812">Transmembrane</keyword>
<evidence type="ECO:0000256" key="1">
    <source>
        <dbReference type="SAM" id="MobiDB-lite"/>
    </source>
</evidence>
<feature type="compositionally biased region" description="Low complexity" evidence="1">
    <location>
        <begin position="59"/>
        <end position="71"/>
    </location>
</feature>
<feature type="domain" description="SGNH hydrolase-type esterase" evidence="3">
    <location>
        <begin position="134"/>
        <end position="297"/>
    </location>
</feature>
<reference evidence="4" key="2">
    <citation type="journal article" date="2021" name="PeerJ">
        <title>Extensive microbial diversity within the chicken gut microbiome revealed by metagenomics and culture.</title>
        <authorList>
            <person name="Gilroy R."/>
            <person name="Ravi A."/>
            <person name="Getino M."/>
            <person name="Pursley I."/>
            <person name="Horton D.L."/>
            <person name="Alikhan N.F."/>
            <person name="Baker D."/>
            <person name="Gharbi K."/>
            <person name="Hall N."/>
            <person name="Watson M."/>
            <person name="Adriaenssens E.M."/>
            <person name="Foster-Nyarko E."/>
            <person name="Jarju S."/>
            <person name="Secka A."/>
            <person name="Antonio M."/>
            <person name="Oren A."/>
            <person name="Chaudhuri R.R."/>
            <person name="La Ragione R."/>
            <person name="Hildebrand F."/>
            <person name="Pallen M.J."/>
        </authorList>
    </citation>
    <scope>NUCLEOTIDE SEQUENCE</scope>
    <source>
        <strain evidence="4">ChiGjej1B1-1684</strain>
    </source>
</reference>
<evidence type="ECO:0000259" key="3">
    <source>
        <dbReference type="Pfam" id="PF13472"/>
    </source>
</evidence>
<keyword evidence="2" id="KW-1133">Transmembrane helix</keyword>
<evidence type="ECO:0000313" key="4">
    <source>
        <dbReference type="EMBL" id="HIU50267.1"/>
    </source>
</evidence>
<dbReference type="Proteomes" id="UP000824118">
    <property type="component" value="Unassembled WGS sequence"/>
</dbReference>
<dbReference type="SUPFAM" id="SSF52266">
    <property type="entry name" value="SGNH hydrolase"/>
    <property type="match status" value="1"/>
</dbReference>
<feature type="transmembrane region" description="Helical" evidence="2">
    <location>
        <begin position="28"/>
        <end position="54"/>
    </location>
</feature>
<protein>
    <recommendedName>
        <fullName evidence="3">SGNH hydrolase-type esterase domain-containing protein</fullName>
    </recommendedName>
</protein>
<sequence length="315" mass="34466">MNKESPSDKNKRRKRRYKKEPLSQEKKVAVLIVCAIAFVAVIFGVICLISGNLLSVNPETTSTSEQTSESESTSEETTEETTETTEATTEETTEAASETTTEPSSSSSDGSYDYSSPVPQSAPVDDSYFSDAVFMGDSRTEGFALFSGLNTMTTYASRGLNVSTVFTDATIDLNGTMVTAIDALRSTSFSKLYIMFGLNEASWPYSEVFIDEYGDIIDEARAINPNAIIYIQSILPVTKSSSDASESFNKTKIDSLNVMLQQLAAEKQVYYIDCEKAVANSEGYLPEESSTDGIHFGVPECEAWLEYLKTHTVSP</sequence>
<dbReference type="InterPro" id="IPR036514">
    <property type="entry name" value="SGNH_hydro_sf"/>
</dbReference>
<evidence type="ECO:0000256" key="2">
    <source>
        <dbReference type="SAM" id="Phobius"/>
    </source>
</evidence>
<keyword evidence="2" id="KW-0472">Membrane</keyword>
<feature type="region of interest" description="Disordered" evidence="1">
    <location>
        <begin position="58"/>
        <end position="119"/>
    </location>
</feature>
<dbReference type="AlphaFoldDB" id="A0A9D1LYG9"/>
<dbReference type="Pfam" id="PF13472">
    <property type="entry name" value="Lipase_GDSL_2"/>
    <property type="match status" value="1"/>
</dbReference>
<feature type="compositionally biased region" description="Acidic residues" evidence="1">
    <location>
        <begin position="72"/>
        <end position="93"/>
    </location>
</feature>
<evidence type="ECO:0000313" key="5">
    <source>
        <dbReference type="Proteomes" id="UP000824118"/>
    </source>
</evidence>
<proteinExistence type="predicted"/>
<feature type="region of interest" description="Disordered" evidence="1">
    <location>
        <begin position="1"/>
        <end position="20"/>
    </location>
</feature>